<protein>
    <submittedName>
        <fullName evidence="1">Uncharacterized protein</fullName>
    </submittedName>
</protein>
<keyword evidence="2" id="KW-1185">Reference proteome</keyword>
<dbReference type="Proteomes" id="UP000688137">
    <property type="component" value="Unassembled WGS sequence"/>
</dbReference>
<gene>
    <name evidence="1" type="ORF">PPRIM_AZ9-3.1.T1200009</name>
</gene>
<reference evidence="1" key="1">
    <citation type="submission" date="2021-01" db="EMBL/GenBank/DDBJ databases">
        <authorList>
            <consortium name="Genoscope - CEA"/>
            <person name="William W."/>
        </authorList>
    </citation>
    <scope>NUCLEOTIDE SEQUENCE</scope>
</reference>
<proteinExistence type="predicted"/>
<evidence type="ECO:0000313" key="2">
    <source>
        <dbReference type="Proteomes" id="UP000688137"/>
    </source>
</evidence>
<accession>A0A8S1PJE1</accession>
<dbReference type="EMBL" id="CAJJDM010000123">
    <property type="protein sequence ID" value="CAD8103054.1"/>
    <property type="molecule type" value="Genomic_DNA"/>
</dbReference>
<organism evidence="1 2">
    <name type="scientific">Paramecium primaurelia</name>
    <dbReference type="NCBI Taxonomy" id="5886"/>
    <lineage>
        <taxon>Eukaryota</taxon>
        <taxon>Sar</taxon>
        <taxon>Alveolata</taxon>
        <taxon>Ciliophora</taxon>
        <taxon>Intramacronucleata</taxon>
        <taxon>Oligohymenophorea</taxon>
        <taxon>Peniculida</taxon>
        <taxon>Parameciidae</taxon>
        <taxon>Paramecium</taxon>
    </lineage>
</organism>
<dbReference type="AlphaFoldDB" id="A0A8S1PJE1"/>
<sequence length="277" mass="33347">MNQFTQIIKNKKIQLQKQRSKQHKQRVFKFRRIRFSNELKQQSVINGFFANFINTLNCYKKKYLFFPGLDTLIKKQQSNLLSNQKYINDQKLKYQLKLFILLKQSSLFLVENWAQSFFLFQSSKQRGKTIFIKKYLSMINMWFKSDISKKGQIILIMAPNSQSGAEDSKCAWIVKQKSRLKHMGIVCVLQIAISSLFNQGESQLNYYIIQMNHFQIKEYQIQIYLKDYSYFSLICITVKRKYYLINAKTLQIIQHIRELYRDDQFKNYEQPISYLFK</sequence>
<name>A0A8S1PJE1_PARPR</name>
<evidence type="ECO:0000313" key="1">
    <source>
        <dbReference type="EMBL" id="CAD8103054.1"/>
    </source>
</evidence>
<comment type="caution">
    <text evidence="1">The sequence shown here is derived from an EMBL/GenBank/DDBJ whole genome shotgun (WGS) entry which is preliminary data.</text>
</comment>